<feature type="transmembrane region" description="Helical" evidence="2">
    <location>
        <begin position="81"/>
        <end position="106"/>
    </location>
</feature>
<dbReference type="Proteomes" id="UP000297245">
    <property type="component" value="Unassembled WGS sequence"/>
</dbReference>
<feature type="compositionally biased region" description="Basic residues" evidence="1">
    <location>
        <begin position="194"/>
        <end position="214"/>
    </location>
</feature>
<dbReference type="EMBL" id="ML179087">
    <property type="protein sequence ID" value="THV01614.1"/>
    <property type="molecule type" value="Genomic_DNA"/>
</dbReference>
<evidence type="ECO:0000256" key="2">
    <source>
        <dbReference type="SAM" id="Phobius"/>
    </source>
</evidence>
<feature type="region of interest" description="Disordered" evidence="1">
    <location>
        <begin position="194"/>
        <end position="226"/>
    </location>
</feature>
<evidence type="ECO:0000313" key="3">
    <source>
        <dbReference type="EMBL" id="THV01614.1"/>
    </source>
</evidence>
<feature type="compositionally biased region" description="Basic and acidic residues" evidence="1">
    <location>
        <begin position="460"/>
        <end position="509"/>
    </location>
</feature>
<proteinExistence type="predicted"/>
<keyword evidence="2" id="KW-0812">Transmembrane</keyword>
<keyword evidence="2" id="KW-1133">Transmembrane helix</keyword>
<evidence type="ECO:0000313" key="4">
    <source>
        <dbReference type="Proteomes" id="UP000297245"/>
    </source>
</evidence>
<dbReference type="AlphaFoldDB" id="A0A4S8MHI1"/>
<protein>
    <submittedName>
        <fullName evidence="3">Uncharacterized protein</fullName>
    </submittedName>
</protein>
<keyword evidence="2" id="KW-0472">Membrane</keyword>
<keyword evidence="4" id="KW-1185">Reference proteome</keyword>
<feature type="region of interest" description="Disordered" evidence="1">
    <location>
        <begin position="430"/>
        <end position="561"/>
    </location>
</feature>
<feature type="compositionally biased region" description="Polar residues" evidence="1">
    <location>
        <begin position="215"/>
        <end position="226"/>
    </location>
</feature>
<name>A0A4S8MHI1_DENBC</name>
<feature type="compositionally biased region" description="Low complexity" evidence="1">
    <location>
        <begin position="368"/>
        <end position="381"/>
    </location>
</feature>
<sequence>MGTAVGERETLVDEEVAKEMNEMGLVLVMDRVGANGDVEAGIGDNRLQLAVVNGTGRVWAVRNVTTAVGERRFRYLRGAQIFCGVCGDFRQVCCIGLVFVVVVLLVSCYNNVISVYRLVSVGVRCGVRPITVYPILMFPPTHRPTAPNPYLRSDPLSRFSSSLISFIAECSLTRQSSQQIQFFRRLLYAAGKRTRGRGRRGSMKTALKRSRRTNKQNLLANQRVSSDADTDKDKYSVTEVSFTMTIQLFFAPTLKQVIGQSADDELAKSSREVNCESQTYIDGCCCYWGSSIVGGGKGQGAERADGRRFYLYLPVTDDVPTEHQTTKTEVSQSSAQTGFAKPRTRSRKPELTRLSIPPTRPSVEKETVSLLSPIPSSPSVPHTDGNDGSEPWAKEKVDGRLILAPEAEAGPAPTTLAILAFSSLLYSSEKDAGETGGRKRPYPTRVTRATKGNDGAQGEGEVKGLGKEKLEGTRKGKGEGKGKAEAVRYTASEEIHEDKKEICKVEVGRRGGSRSWSATGKSRDWEKQGRERGGEKKERGRSEGQSRGNEEKMRMESNSGSSSAIFITYREQDLSLSSQDGEGFSFAPIELPRLTVTNEFWKADFVFMPYGDSREESYSIKRSPLPVGSTSAVIDANHRGDY</sequence>
<feature type="compositionally biased region" description="Basic and acidic residues" evidence="1">
    <location>
        <begin position="521"/>
        <end position="555"/>
    </location>
</feature>
<accession>A0A4S8MHI1</accession>
<reference evidence="3 4" key="1">
    <citation type="journal article" date="2019" name="Nat. Ecol. Evol.">
        <title>Megaphylogeny resolves global patterns of mushroom evolution.</title>
        <authorList>
            <person name="Varga T."/>
            <person name="Krizsan K."/>
            <person name="Foldi C."/>
            <person name="Dima B."/>
            <person name="Sanchez-Garcia M."/>
            <person name="Sanchez-Ramirez S."/>
            <person name="Szollosi G.J."/>
            <person name="Szarkandi J.G."/>
            <person name="Papp V."/>
            <person name="Albert L."/>
            <person name="Andreopoulos W."/>
            <person name="Angelini C."/>
            <person name="Antonin V."/>
            <person name="Barry K.W."/>
            <person name="Bougher N.L."/>
            <person name="Buchanan P."/>
            <person name="Buyck B."/>
            <person name="Bense V."/>
            <person name="Catcheside P."/>
            <person name="Chovatia M."/>
            <person name="Cooper J."/>
            <person name="Damon W."/>
            <person name="Desjardin D."/>
            <person name="Finy P."/>
            <person name="Geml J."/>
            <person name="Haridas S."/>
            <person name="Hughes K."/>
            <person name="Justo A."/>
            <person name="Karasinski D."/>
            <person name="Kautmanova I."/>
            <person name="Kiss B."/>
            <person name="Kocsube S."/>
            <person name="Kotiranta H."/>
            <person name="LaButti K.M."/>
            <person name="Lechner B.E."/>
            <person name="Liimatainen K."/>
            <person name="Lipzen A."/>
            <person name="Lukacs Z."/>
            <person name="Mihaltcheva S."/>
            <person name="Morgado L.N."/>
            <person name="Niskanen T."/>
            <person name="Noordeloos M.E."/>
            <person name="Ohm R.A."/>
            <person name="Ortiz-Santana B."/>
            <person name="Ovrebo C."/>
            <person name="Racz N."/>
            <person name="Riley R."/>
            <person name="Savchenko A."/>
            <person name="Shiryaev A."/>
            <person name="Soop K."/>
            <person name="Spirin V."/>
            <person name="Szebenyi C."/>
            <person name="Tomsovsky M."/>
            <person name="Tulloss R.E."/>
            <person name="Uehling J."/>
            <person name="Grigoriev I.V."/>
            <person name="Vagvolgyi C."/>
            <person name="Papp T."/>
            <person name="Martin F.M."/>
            <person name="Miettinen O."/>
            <person name="Hibbett D.S."/>
            <person name="Nagy L.G."/>
        </authorList>
    </citation>
    <scope>NUCLEOTIDE SEQUENCE [LARGE SCALE GENOMIC DNA]</scope>
    <source>
        <strain evidence="3 4">CBS 962.96</strain>
    </source>
</reference>
<organism evidence="3 4">
    <name type="scientific">Dendrothele bispora (strain CBS 962.96)</name>
    <dbReference type="NCBI Taxonomy" id="1314807"/>
    <lineage>
        <taxon>Eukaryota</taxon>
        <taxon>Fungi</taxon>
        <taxon>Dikarya</taxon>
        <taxon>Basidiomycota</taxon>
        <taxon>Agaricomycotina</taxon>
        <taxon>Agaricomycetes</taxon>
        <taxon>Agaricomycetidae</taxon>
        <taxon>Agaricales</taxon>
        <taxon>Agaricales incertae sedis</taxon>
        <taxon>Dendrothele</taxon>
    </lineage>
</organism>
<feature type="compositionally biased region" description="Polar residues" evidence="1">
    <location>
        <begin position="327"/>
        <end position="337"/>
    </location>
</feature>
<evidence type="ECO:0000256" key="1">
    <source>
        <dbReference type="SAM" id="MobiDB-lite"/>
    </source>
</evidence>
<gene>
    <name evidence="3" type="ORF">K435DRAFT_793222</name>
</gene>
<feature type="region of interest" description="Disordered" evidence="1">
    <location>
        <begin position="320"/>
        <end position="392"/>
    </location>
</feature>